<dbReference type="GO" id="GO:0005776">
    <property type="term" value="C:autophagosome"/>
    <property type="evidence" value="ECO:0007669"/>
    <property type="project" value="UniProtKB-SubCell"/>
</dbReference>
<dbReference type="GO" id="GO:0006879">
    <property type="term" value="P:intracellular iron ion homeostasis"/>
    <property type="evidence" value="ECO:0007669"/>
    <property type="project" value="UniProtKB-KW"/>
</dbReference>
<keyword evidence="17" id="KW-1185">Reference proteome</keyword>
<evidence type="ECO:0000259" key="15">
    <source>
        <dbReference type="PROSITE" id="PS50905"/>
    </source>
</evidence>
<keyword evidence="5 12" id="KW-0479">Metal-binding</keyword>
<dbReference type="GO" id="GO:0008199">
    <property type="term" value="F:ferric iron binding"/>
    <property type="evidence" value="ECO:0007669"/>
    <property type="project" value="InterPro"/>
</dbReference>
<dbReference type="AlphaFoldDB" id="A0A671DTR2"/>
<dbReference type="FunFam" id="1.20.1260.10:FF:000016">
    <property type="entry name" value="Ferritin heavy chain"/>
    <property type="match status" value="1"/>
</dbReference>
<name>A0A671DTR2_RHIFE</name>
<dbReference type="GO" id="GO:0006826">
    <property type="term" value="P:iron ion transport"/>
    <property type="evidence" value="ECO:0007669"/>
    <property type="project" value="InterPro"/>
</dbReference>
<dbReference type="InterPro" id="IPR009078">
    <property type="entry name" value="Ferritin-like_SF"/>
</dbReference>
<feature type="chain" id="PRO_5025516145" description="Ferritin" evidence="14">
    <location>
        <begin position="30"/>
        <end position="241"/>
    </location>
</feature>
<evidence type="ECO:0000256" key="1">
    <source>
        <dbReference type="ARBA" id="ARBA00004371"/>
    </source>
</evidence>
<evidence type="ECO:0000256" key="11">
    <source>
        <dbReference type="ARBA" id="ARBA00047990"/>
    </source>
</evidence>
<comment type="similarity">
    <text evidence="3 13">Belongs to the ferritin family.</text>
</comment>
<keyword evidence="7 12" id="KW-0408">Iron</keyword>
<organism evidence="16 17">
    <name type="scientific">Rhinolophus ferrumequinum</name>
    <name type="common">Greater horseshoe bat</name>
    <dbReference type="NCBI Taxonomy" id="59479"/>
    <lineage>
        <taxon>Eukaryota</taxon>
        <taxon>Metazoa</taxon>
        <taxon>Chordata</taxon>
        <taxon>Craniata</taxon>
        <taxon>Vertebrata</taxon>
        <taxon>Euteleostomi</taxon>
        <taxon>Mammalia</taxon>
        <taxon>Eutheria</taxon>
        <taxon>Laurasiatheria</taxon>
        <taxon>Chiroptera</taxon>
        <taxon>Yinpterochiroptera</taxon>
        <taxon>Rhinolophoidea</taxon>
        <taxon>Rhinolophidae</taxon>
        <taxon>Rhinolophinae</taxon>
        <taxon>Rhinolophus</taxon>
    </lineage>
</organism>
<dbReference type="Ensembl" id="ENSRFET00010001766.1">
    <property type="protein sequence ID" value="ENSRFEP00010001599.1"/>
    <property type="gene ID" value="ENSRFEG00010001167.1"/>
</dbReference>
<feature type="binding site" evidence="12">
    <location>
        <position position="111"/>
    </location>
    <ligand>
        <name>Fe cation</name>
        <dbReference type="ChEBI" id="CHEBI:24875"/>
        <label>1</label>
    </ligand>
</feature>
<evidence type="ECO:0000313" key="17">
    <source>
        <dbReference type="Proteomes" id="UP000472240"/>
    </source>
</evidence>
<dbReference type="InterPro" id="IPR008331">
    <property type="entry name" value="Ferritin_DPS_dom"/>
</dbReference>
<dbReference type="InterPro" id="IPR012347">
    <property type="entry name" value="Ferritin-like"/>
</dbReference>
<dbReference type="GeneTree" id="ENSGT00950000182841"/>
<reference evidence="16 17" key="1">
    <citation type="journal article" date="2015" name="Annu Rev Anim Biosci">
        <title>The Genome 10K Project: a way forward.</title>
        <authorList>
            <person name="Koepfli K.P."/>
            <person name="Paten B."/>
            <person name="O'Brien S.J."/>
            <person name="Koepfli K.P."/>
            <person name="Paten B."/>
            <person name="Antunes A."/>
            <person name="Belov K."/>
            <person name="Bustamante C."/>
            <person name="Castoe T.A."/>
            <person name="Clawson H."/>
            <person name="Crawford A.J."/>
            <person name="Diekhans M."/>
            <person name="Distel D."/>
            <person name="Durbin R."/>
            <person name="Earl D."/>
            <person name="Fujita M.K."/>
            <person name="Gamble T."/>
            <person name="Georges A."/>
            <person name="Gemmell N."/>
            <person name="Gilbert M.T."/>
            <person name="Graves J.M."/>
            <person name="Green R.E."/>
            <person name="Hickey G."/>
            <person name="Jarvis E.D."/>
            <person name="Johnson W."/>
            <person name="Komissarov A."/>
            <person name="Korf I."/>
            <person name="Kuhn R."/>
            <person name="Larkin D.M."/>
            <person name="Lewin H."/>
            <person name="Lopez J.V."/>
            <person name="Ma J."/>
            <person name="Marques-Bonet T."/>
            <person name="Miller W."/>
            <person name="Murphy R."/>
            <person name="Pevzner P."/>
            <person name="Shapiro B."/>
            <person name="Steiner C."/>
            <person name="Tamazian G."/>
            <person name="Venkatesh B."/>
            <person name="Wang J."/>
            <person name="Wayne R."/>
            <person name="Wiley E."/>
            <person name="Yang H."/>
            <person name="Zhang G."/>
            <person name="Haussler D."/>
            <person name="Ryder O."/>
            <person name="O'Brien S.J."/>
        </authorList>
    </citation>
    <scope>NUCLEOTIDE SEQUENCE</scope>
</reference>
<dbReference type="PANTHER" id="PTHR11431:SF37">
    <property type="entry name" value="FERRITIN HEAVY CHAIN"/>
    <property type="match status" value="1"/>
</dbReference>
<accession>A0A671DTR2</accession>
<evidence type="ECO:0000256" key="14">
    <source>
        <dbReference type="SAM" id="SignalP"/>
    </source>
</evidence>
<reference evidence="16" key="5">
    <citation type="submission" date="2025-09" db="UniProtKB">
        <authorList>
            <consortium name="Ensembl"/>
        </authorList>
    </citation>
    <scope>IDENTIFICATION</scope>
</reference>
<dbReference type="GO" id="GO:0008198">
    <property type="term" value="F:ferrous iron binding"/>
    <property type="evidence" value="ECO:0007669"/>
    <property type="project" value="TreeGrafter"/>
</dbReference>
<sequence>PHPCSLPPHHGSLALMLPALMPVLPVVMSEPPAVMPALLAAMSRLPTMATRHPHKCARTTTPTAGRLSTNRQINLELYASYVYLCMDFYFDCQDVALKHLGPFFLQHSRVERDQAERLMRPQNKCGGHIRLRNIRKPDCDCWENGLKSMKCALYLEKSVNQSLLKLHQLATSKKEAHLCDFLEHHYLGEAVTYITEWSVHITNQRKLGSSESSLAEHLLDKLTLDDSDKNCALDCLPYSHG</sequence>
<keyword evidence="6" id="KW-0560">Oxidoreductase</keyword>
<comment type="function">
    <text evidence="10">Stores iron in a soluble, non-toxic, readily available form. Important for iron homeostasis. Has ferroxidase activity. Iron is taken up in the ferrous form and deposited as ferric hydroxides after oxidation. Also plays a role in delivery of iron to cells. Mediates iron uptake in capsule cells of the developing kidney. Delivery to lysosomes is mediated by the cargo receptor NCOA4 for autophagic degradation and release of iron.</text>
</comment>
<comment type="catalytic activity">
    <reaction evidence="11">
        <text>4 Fe(2+) + O2 + 4 H(+) = 4 Fe(3+) + 2 H2O</text>
        <dbReference type="Rhea" id="RHEA:11148"/>
        <dbReference type="ChEBI" id="CHEBI:15377"/>
        <dbReference type="ChEBI" id="CHEBI:15378"/>
        <dbReference type="ChEBI" id="CHEBI:15379"/>
        <dbReference type="ChEBI" id="CHEBI:29033"/>
        <dbReference type="ChEBI" id="CHEBI:29034"/>
        <dbReference type="EC" id="1.16.3.1"/>
    </reaction>
</comment>
<evidence type="ECO:0000313" key="16">
    <source>
        <dbReference type="Ensembl" id="ENSRFEP00010001599.1"/>
    </source>
</evidence>
<dbReference type="Proteomes" id="UP000472240">
    <property type="component" value="Chromosome 3"/>
</dbReference>
<dbReference type="PROSITE" id="PS50905">
    <property type="entry name" value="FERRITIN_LIKE"/>
    <property type="match status" value="1"/>
</dbReference>
<evidence type="ECO:0000256" key="6">
    <source>
        <dbReference type="ARBA" id="ARBA00023002"/>
    </source>
</evidence>
<evidence type="ECO:0000256" key="5">
    <source>
        <dbReference type="ARBA" id="ARBA00022723"/>
    </source>
</evidence>
<dbReference type="Gene3D" id="1.20.1260.10">
    <property type="match status" value="1"/>
</dbReference>
<keyword evidence="14" id="KW-0732">Signal</keyword>
<evidence type="ECO:0000256" key="4">
    <source>
        <dbReference type="ARBA" id="ARBA00022434"/>
    </source>
</evidence>
<comment type="subunit">
    <text evidence="9">Oligomer of 24 subunits. There are two types of subunits: L (light) chain and H (heavy) chain. The major chain can be light or heavy, depending on the species and tissue type. The functional molecule forms a roughly spherical shell with a diameter of 12 nm and contains a central cavity into which the insoluble mineral iron core is deposited. Interacts with NCOA4; NCOA4 promotes targeting of the iron-binding ferritin complex to autolysosomes following starvation or iron depletion.</text>
</comment>
<keyword evidence="8" id="KW-0458">Lysosome</keyword>
<evidence type="ECO:0000256" key="2">
    <source>
        <dbReference type="ARBA" id="ARBA00004419"/>
    </source>
</evidence>
<dbReference type="GO" id="GO:0005764">
    <property type="term" value="C:lysosome"/>
    <property type="evidence" value="ECO:0007669"/>
    <property type="project" value="UniProtKB-SubCell"/>
</dbReference>
<reference evidence="16 17" key="2">
    <citation type="journal article" date="2018" name="Annu Rev Anim Biosci">
        <title>Bat Biology, Genomes, and the Bat1K Project: To Generate Chromosome-Level Genomes for All Living Bat Species.</title>
        <authorList>
            <person name="Teeling E.C."/>
            <person name="Vernes S.C."/>
            <person name="Davalos L.M."/>
            <person name="Ray D.A."/>
            <person name="Gilbert M.T.P."/>
            <person name="Myers E."/>
        </authorList>
    </citation>
    <scope>NUCLEOTIDE SEQUENCE</scope>
</reference>
<feature type="signal peptide" evidence="14">
    <location>
        <begin position="1"/>
        <end position="29"/>
    </location>
</feature>
<dbReference type="InterPro" id="IPR001519">
    <property type="entry name" value="Ferritin"/>
</dbReference>
<dbReference type="SUPFAM" id="SSF47240">
    <property type="entry name" value="Ferritin-like"/>
    <property type="match status" value="1"/>
</dbReference>
<dbReference type="InParanoid" id="A0A671DTR2"/>
<feature type="binding site" evidence="12">
    <location>
        <position position="76"/>
    </location>
    <ligand>
        <name>Fe cation</name>
        <dbReference type="ChEBI" id="CHEBI:24875"/>
        <label>1</label>
    </ligand>
</feature>
<reference evidence="16" key="4">
    <citation type="submission" date="2025-08" db="UniProtKB">
        <authorList>
            <consortium name="Ensembl"/>
        </authorList>
    </citation>
    <scope>IDENTIFICATION</scope>
</reference>
<comment type="subcellular location">
    <subcellularLocation>
        <location evidence="2">Cytoplasmic vesicle</location>
        <location evidence="2">Autophagosome</location>
    </subcellularLocation>
    <subcellularLocation>
        <location evidence="1">Lysosome</location>
    </subcellularLocation>
</comment>
<feature type="domain" description="Ferritin-like diiron" evidence="15">
    <location>
        <begin position="59"/>
        <end position="208"/>
    </location>
</feature>
<comment type="function">
    <text evidence="13">Stores iron in a soluble, non-toxic, readily available form. Important for iron homeostasis. Iron is taken up in the ferrous form and deposited as ferric hydroxides after oxidation.</text>
</comment>
<dbReference type="Pfam" id="PF00210">
    <property type="entry name" value="Ferritin"/>
    <property type="match status" value="1"/>
</dbReference>
<dbReference type="PANTHER" id="PTHR11431">
    <property type="entry name" value="FERRITIN"/>
    <property type="match status" value="1"/>
</dbReference>
<reference evidence="17" key="3">
    <citation type="submission" date="2018-12" db="EMBL/GenBank/DDBJ databases">
        <title>G10K-VGP greater horseshoe bat female genome, primary haplotype.</title>
        <authorList>
            <person name="Teeling E."/>
            <person name="Myers G."/>
            <person name="Vernes S."/>
            <person name="Pippel M."/>
            <person name="Winkler S."/>
            <person name="Fedrigo O."/>
            <person name="Rhie A."/>
            <person name="Koren S."/>
            <person name="Phillippy A."/>
            <person name="Lewin H."/>
            <person name="Damas J."/>
            <person name="Howe K."/>
            <person name="Mountcastle J."/>
            <person name="Jarvis E.D."/>
        </authorList>
    </citation>
    <scope>NUCLEOTIDE SEQUENCE [LARGE SCALE GENOMIC DNA]</scope>
</reference>
<feature type="binding site" evidence="12">
    <location>
        <position position="156"/>
    </location>
    <ligand>
        <name>Fe cation</name>
        <dbReference type="ChEBI" id="CHEBI:24875"/>
        <label>1</label>
    </ligand>
</feature>
<dbReference type="CDD" id="cd01056">
    <property type="entry name" value="Euk_Ferritin"/>
    <property type="match status" value="1"/>
</dbReference>
<dbReference type="InterPro" id="IPR009040">
    <property type="entry name" value="Ferritin-like_diiron"/>
</dbReference>
<evidence type="ECO:0000256" key="10">
    <source>
        <dbReference type="ARBA" id="ARBA00045964"/>
    </source>
</evidence>
<evidence type="ECO:0000256" key="8">
    <source>
        <dbReference type="ARBA" id="ARBA00023228"/>
    </source>
</evidence>
<keyword evidence="4 13" id="KW-0409">Iron storage</keyword>
<proteinExistence type="inferred from homology"/>
<evidence type="ECO:0000256" key="3">
    <source>
        <dbReference type="ARBA" id="ARBA00007513"/>
    </source>
</evidence>
<evidence type="ECO:0000256" key="12">
    <source>
        <dbReference type="PIRSR" id="PIRSR601519-1"/>
    </source>
</evidence>
<evidence type="ECO:0000256" key="13">
    <source>
        <dbReference type="RuleBase" id="RU361145"/>
    </source>
</evidence>
<protein>
    <recommendedName>
        <fullName evidence="13">Ferritin</fullName>
    </recommendedName>
</protein>
<evidence type="ECO:0000256" key="9">
    <source>
        <dbReference type="ARBA" id="ARBA00044959"/>
    </source>
</evidence>
<evidence type="ECO:0000256" key="7">
    <source>
        <dbReference type="ARBA" id="ARBA00023004"/>
    </source>
</evidence>
<dbReference type="GO" id="GO:0004322">
    <property type="term" value="F:ferroxidase activity"/>
    <property type="evidence" value="ECO:0007669"/>
    <property type="project" value="UniProtKB-EC"/>
</dbReference>